<evidence type="ECO:0000256" key="3">
    <source>
        <dbReference type="ARBA" id="ARBA00012058"/>
    </source>
</evidence>
<proteinExistence type="inferred from homology"/>
<keyword evidence="9 11" id="KW-0456">Lyase</keyword>
<comment type="subcellular location">
    <subcellularLocation>
        <location evidence="11">Cytoplasm</location>
    </subcellularLocation>
    <subcellularLocation>
        <location evidence="11">Secreted</location>
    </subcellularLocation>
    <subcellularLocation>
        <location evidence="11">Cell surface</location>
    </subcellularLocation>
    <text evidence="11">Fractions of enolase are present in both the cytoplasm and on the cell surface.</text>
</comment>
<dbReference type="PRINTS" id="PR00148">
    <property type="entry name" value="ENOLASE"/>
</dbReference>
<feature type="binding site" evidence="11">
    <location>
        <position position="240"/>
    </location>
    <ligand>
        <name>Mg(2+)</name>
        <dbReference type="ChEBI" id="CHEBI:18420"/>
    </ligand>
</feature>
<feature type="domain" description="Enolase C-terminal TIM barrel" evidence="12">
    <location>
        <begin position="137"/>
        <end position="416"/>
    </location>
</feature>
<dbReference type="SFLD" id="SFLDG00178">
    <property type="entry name" value="enolase"/>
    <property type="match status" value="1"/>
</dbReference>
<dbReference type="GO" id="GO:0004634">
    <property type="term" value="F:phosphopyruvate hydratase activity"/>
    <property type="evidence" value="ECO:0007669"/>
    <property type="project" value="UniProtKB-EC"/>
</dbReference>
<feature type="binding site" evidence="11">
    <location>
        <position position="342"/>
    </location>
    <ligand>
        <name>(2R)-2-phosphoglycerate</name>
        <dbReference type="ChEBI" id="CHEBI:58289"/>
    </ligand>
</feature>
<dbReference type="NCBIfam" id="TIGR01060">
    <property type="entry name" value="eno"/>
    <property type="match status" value="1"/>
</dbReference>
<evidence type="ECO:0000256" key="6">
    <source>
        <dbReference type="ARBA" id="ARBA00022723"/>
    </source>
</evidence>
<evidence type="ECO:0000256" key="9">
    <source>
        <dbReference type="ARBA" id="ARBA00023239"/>
    </source>
</evidence>
<dbReference type="InterPro" id="IPR020809">
    <property type="entry name" value="Enolase_CS"/>
</dbReference>
<dbReference type="Pfam" id="PF03952">
    <property type="entry name" value="Enolase_N"/>
    <property type="match status" value="1"/>
</dbReference>
<comment type="catalytic activity">
    <reaction evidence="10">
        <text>(2R)-2-phosphoglycerate = phosphoenolpyruvate + H2O</text>
        <dbReference type="Rhea" id="RHEA:10164"/>
        <dbReference type="ChEBI" id="CHEBI:15377"/>
        <dbReference type="ChEBI" id="CHEBI:58289"/>
        <dbReference type="ChEBI" id="CHEBI:58702"/>
        <dbReference type="EC" id="4.2.1.11"/>
    </reaction>
    <physiologicalReaction direction="left-to-right" evidence="10">
        <dbReference type="Rhea" id="RHEA:10165"/>
    </physiologicalReaction>
</comment>
<feature type="active site" description="Proton donor" evidence="11">
    <location>
        <position position="203"/>
    </location>
</feature>
<name>A0ABR7N035_9FIRM</name>
<evidence type="ECO:0000256" key="5">
    <source>
        <dbReference type="ARBA" id="ARBA00022525"/>
    </source>
</evidence>
<feature type="binding site" evidence="11">
    <location>
        <position position="393"/>
    </location>
    <ligand>
        <name>(2R)-2-phosphoglycerate</name>
        <dbReference type="ChEBI" id="CHEBI:58289"/>
    </ligand>
</feature>
<dbReference type="SFLD" id="SFLDF00002">
    <property type="entry name" value="enolase"/>
    <property type="match status" value="1"/>
</dbReference>
<dbReference type="InterPro" id="IPR020811">
    <property type="entry name" value="Enolase_N"/>
</dbReference>
<feature type="binding site" evidence="11">
    <location>
        <position position="290"/>
    </location>
    <ligand>
        <name>Mg(2+)</name>
        <dbReference type="ChEBI" id="CHEBI:18420"/>
    </ligand>
</feature>
<feature type="binding site" evidence="11">
    <location>
        <position position="371"/>
    </location>
    <ligand>
        <name>(2R)-2-phosphoglycerate</name>
        <dbReference type="ChEBI" id="CHEBI:58289"/>
    </ligand>
</feature>
<dbReference type="SUPFAM" id="SSF51604">
    <property type="entry name" value="Enolase C-terminal domain-like"/>
    <property type="match status" value="1"/>
</dbReference>
<dbReference type="Pfam" id="PF00113">
    <property type="entry name" value="Enolase_C"/>
    <property type="match status" value="1"/>
</dbReference>
<keyword evidence="15" id="KW-1185">Reference proteome</keyword>
<organism evidence="14 15">
    <name type="scientific">Jutongia huaianensis</name>
    <dbReference type="NCBI Taxonomy" id="2763668"/>
    <lineage>
        <taxon>Bacteria</taxon>
        <taxon>Bacillati</taxon>
        <taxon>Bacillota</taxon>
        <taxon>Clostridia</taxon>
        <taxon>Lachnospirales</taxon>
        <taxon>Lachnospiraceae</taxon>
        <taxon>Jutongia</taxon>
    </lineage>
</organism>
<dbReference type="InterPro" id="IPR036849">
    <property type="entry name" value="Enolase-like_C_sf"/>
</dbReference>
<dbReference type="HAMAP" id="MF_00318">
    <property type="entry name" value="Enolase"/>
    <property type="match status" value="1"/>
</dbReference>
<comment type="function">
    <text evidence="11">Catalyzes the reversible conversion of 2-phosphoglycerate (2-PG) into phosphoenolpyruvate (PEP). It is essential for the degradation of carbohydrates via glycolysis.</text>
</comment>
<evidence type="ECO:0000256" key="4">
    <source>
        <dbReference type="ARBA" id="ARBA00017068"/>
    </source>
</evidence>
<dbReference type="PIRSF" id="PIRSF001400">
    <property type="entry name" value="Enolase"/>
    <property type="match status" value="1"/>
</dbReference>
<evidence type="ECO:0000256" key="10">
    <source>
        <dbReference type="ARBA" id="ARBA00048951"/>
    </source>
</evidence>
<comment type="similarity">
    <text evidence="2 11">Belongs to the enolase family.</text>
</comment>
<feature type="binding site" evidence="11">
    <location>
        <position position="372"/>
    </location>
    <ligand>
        <name>(2R)-2-phosphoglycerate</name>
        <dbReference type="ChEBI" id="CHEBI:58289"/>
    </ligand>
</feature>
<evidence type="ECO:0000256" key="8">
    <source>
        <dbReference type="ARBA" id="ARBA00023152"/>
    </source>
</evidence>
<dbReference type="InterPro" id="IPR000941">
    <property type="entry name" value="Enolase"/>
</dbReference>
<dbReference type="Gene3D" id="3.20.20.120">
    <property type="entry name" value="Enolase-like C-terminal domain"/>
    <property type="match status" value="1"/>
</dbReference>
<evidence type="ECO:0000256" key="7">
    <source>
        <dbReference type="ARBA" id="ARBA00022842"/>
    </source>
</evidence>
<dbReference type="Proteomes" id="UP000606193">
    <property type="component" value="Unassembled WGS sequence"/>
</dbReference>
<accession>A0ABR7N035</accession>
<keyword evidence="6 11" id="KW-0479">Metal-binding</keyword>
<dbReference type="PANTHER" id="PTHR11902">
    <property type="entry name" value="ENOLASE"/>
    <property type="match status" value="1"/>
</dbReference>
<dbReference type="PANTHER" id="PTHR11902:SF1">
    <property type="entry name" value="ENOLASE"/>
    <property type="match status" value="1"/>
</dbReference>
<dbReference type="InterPro" id="IPR029017">
    <property type="entry name" value="Enolase-like_N"/>
</dbReference>
<keyword evidence="7 11" id="KW-0460">Magnesium</keyword>
<feature type="binding site" evidence="11">
    <location>
        <position position="161"/>
    </location>
    <ligand>
        <name>(2R)-2-phosphoglycerate</name>
        <dbReference type="ChEBI" id="CHEBI:58289"/>
    </ligand>
</feature>
<dbReference type="CDD" id="cd03313">
    <property type="entry name" value="enolase"/>
    <property type="match status" value="1"/>
</dbReference>
<dbReference type="PROSITE" id="PS00164">
    <property type="entry name" value="ENOLASE"/>
    <property type="match status" value="1"/>
</dbReference>
<feature type="active site" description="Proton acceptor" evidence="11">
    <location>
        <position position="342"/>
    </location>
</feature>
<keyword evidence="8 11" id="KW-0324">Glycolysis</keyword>
<keyword evidence="5 11" id="KW-0964">Secreted</keyword>
<protein>
    <recommendedName>
        <fullName evidence="4 11">Enolase</fullName>
        <ecNumber evidence="3 11">4.2.1.11</ecNumber>
    </recommendedName>
    <alternativeName>
        <fullName evidence="11">2-phospho-D-glycerate hydro-lyase</fullName>
    </alternativeName>
    <alternativeName>
        <fullName evidence="11">2-phosphoglycerate dehydratase</fullName>
    </alternativeName>
</protein>
<evidence type="ECO:0000256" key="1">
    <source>
        <dbReference type="ARBA" id="ARBA00005031"/>
    </source>
</evidence>
<evidence type="ECO:0000256" key="2">
    <source>
        <dbReference type="ARBA" id="ARBA00009604"/>
    </source>
</evidence>
<comment type="pathway">
    <text evidence="1 11">Carbohydrate degradation; glycolysis; pyruvate from D-glyceraldehyde 3-phosphate: step 4/5.</text>
</comment>
<feature type="binding site" evidence="11">
    <location>
        <position position="317"/>
    </location>
    <ligand>
        <name>Mg(2+)</name>
        <dbReference type="ChEBI" id="CHEBI:18420"/>
    </ligand>
</feature>
<evidence type="ECO:0000259" key="12">
    <source>
        <dbReference type="SMART" id="SM01192"/>
    </source>
</evidence>
<evidence type="ECO:0000259" key="13">
    <source>
        <dbReference type="SMART" id="SM01193"/>
    </source>
</evidence>
<dbReference type="SUPFAM" id="SSF54826">
    <property type="entry name" value="Enolase N-terminal domain-like"/>
    <property type="match status" value="1"/>
</dbReference>
<dbReference type="SFLD" id="SFLDS00001">
    <property type="entry name" value="Enolase"/>
    <property type="match status" value="1"/>
</dbReference>
<comment type="cofactor">
    <cofactor evidence="11">
        <name>Mg(2+)</name>
        <dbReference type="ChEBI" id="CHEBI:18420"/>
    </cofactor>
    <text evidence="11">Binds a second Mg(2+) ion via substrate during catalysis.</text>
</comment>
<reference evidence="14 15" key="1">
    <citation type="submission" date="2020-08" db="EMBL/GenBank/DDBJ databases">
        <title>Genome public.</title>
        <authorList>
            <person name="Liu C."/>
            <person name="Sun Q."/>
        </authorList>
    </citation>
    <scope>NUCLEOTIDE SEQUENCE [LARGE SCALE GENOMIC DNA]</scope>
    <source>
        <strain evidence="14 15">NSJ-37</strain>
    </source>
</reference>
<dbReference type="SMART" id="SM01193">
    <property type="entry name" value="Enolase_N"/>
    <property type="match status" value="1"/>
</dbReference>
<sequence length="417" mass="46277">MKIRDILAREILDSRGNPTVEAEVILKCGARGVASVPSGASTGAFEAVELRDGESRYMGMGVRGAVKAVRQIIAPGLKGMDASRQREIDQWMIAEDATANKSHLGANAILAVSLAVAKAAANGMKLPLYRYLGGCGARELPIPMMNVINGGRHADSSMNIQEFMIMPVGFMSFHERLEAGTRVFHTLKRILMAEHYTTSVGDEGGFAPAFERDEQALDFLIRAIEEAGYQPGRHFRIALDVAATEMYDAALREGKDGMYYFWKSGIYKTPEEMIAYLKELCDRYPIYSIEDGLAEEDWMHWEQLNRTLGSRVQLVGDDLFVTNTERIRKGIRQNAANAVLIKVNQIGTLTETLDAIRMTKENGWRAIISHRSGETEDTTIADLAVAVNAGQIKTGAPSRTDRVAKYNRLLRIEEEIW</sequence>
<evidence type="ECO:0000313" key="14">
    <source>
        <dbReference type="EMBL" id="MBC8561962.1"/>
    </source>
</evidence>
<dbReference type="EMBL" id="JACRSX010000004">
    <property type="protein sequence ID" value="MBC8561962.1"/>
    <property type="molecule type" value="Genomic_DNA"/>
</dbReference>
<gene>
    <name evidence="11 14" type="primary">eno</name>
    <name evidence="14" type="ORF">H8704_04830</name>
</gene>
<dbReference type="SMART" id="SM01192">
    <property type="entry name" value="Enolase_C"/>
    <property type="match status" value="1"/>
</dbReference>
<feature type="domain" description="Enolase N-terminal" evidence="13">
    <location>
        <begin position="3"/>
        <end position="132"/>
    </location>
</feature>
<keyword evidence="11" id="KW-0963">Cytoplasm</keyword>
<dbReference type="InterPro" id="IPR020810">
    <property type="entry name" value="Enolase_C"/>
</dbReference>
<evidence type="ECO:0000256" key="11">
    <source>
        <dbReference type="HAMAP-Rule" id="MF_00318"/>
    </source>
</evidence>
<comment type="caution">
    <text evidence="14">The sequence shown here is derived from an EMBL/GenBank/DDBJ whole genome shotgun (WGS) entry which is preliminary data.</text>
</comment>
<dbReference type="Gene3D" id="3.30.390.10">
    <property type="entry name" value="Enolase-like, N-terminal domain"/>
    <property type="match status" value="1"/>
</dbReference>
<dbReference type="EC" id="4.2.1.11" evidence="3 11"/>
<evidence type="ECO:0000313" key="15">
    <source>
        <dbReference type="Proteomes" id="UP000606193"/>
    </source>
</evidence>